<dbReference type="SUPFAM" id="SSF53474">
    <property type="entry name" value="alpha/beta-Hydrolases"/>
    <property type="match status" value="1"/>
</dbReference>
<dbReference type="OrthoDB" id="3930934at2"/>
<dbReference type="InterPro" id="IPR029058">
    <property type="entry name" value="AB_hydrolase_fold"/>
</dbReference>
<proteinExistence type="predicted"/>
<feature type="compositionally biased region" description="Low complexity" evidence="1">
    <location>
        <begin position="225"/>
        <end position="250"/>
    </location>
</feature>
<accession>A0A1B2HMD3</accession>
<evidence type="ECO:0000313" key="3">
    <source>
        <dbReference type="Proteomes" id="UP000093053"/>
    </source>
</evidence>
<organism evidence="2 3">
    <name type="scientific">Lentzea guizhouensis</name>
    <dbReference type="NCBI Taxonomy" id="1586287"/>
    <lineage>
        <taxon>Bacteria</taxon>
        <taxon>Bacillati</taxon>
        <taxon>Actinomycetota</taxon>
        <taxon>Actinomycetes</taxon>
        <taxon>Pseudonocardiales</taxon>
        <taxon>Pseudonocardiaceae</taxon>
        <taxon>Lentzea</taxon>
    </lineage>
</organism>
<keyword evidence="3" id="KW-1185">Reference proteome</keyword>
<dbReference type="STRING" id="1586287.BBK82_25210"/>
<reference evidence="2 3" key="1">
    <citation type="submission" date="2016-07" db="EMBL/GenBank/DDBJ databases">
        <title>Complete genome sequence of the Lentzea guizhouensis DHS C013.</title>
        <authorList>
            <person name="Cao C."/>
        </authorList>
    </citation>
    <scope>NUCLEOTIDE SEQUENCE [LARGE SCALE GENOMIC DNA]</scope>
    <source>
        <strain evidence="2 3">DHS C013</strain>
    </source>
</reference>
<sequence length="250" mass="26417">MTPSTGVECAAAVVPVDYSNPENGNLEIALSRRKATDPARRRGVLLTNPGGSGLSAVNWFTGQTDVLRVYDVIGVDPRGVGYSYGTQLGSVYGSMFPTRLDRSVLDSALDPLKTWHEQDVDVVDAIVENLRKWTEWTAARHGTYGLGTTPAAVRGELDAIAEKLKSGPHGGYADVTSFDHATGAARYRRSWAAFARHIASIKASTSDPAEAPAVVSALRRGDIEPTSPGPSTRSSASGTGRATSTPTTTT</sequence>
<dbReference type="Proteomes" id="UP000093053">
    <property type="component" value="Chromosome"/>
</dbReference>
<gene>
    <name evidence="2" type="ORF">BBK82_25210</name>
</gene>
<feature type="region of interest" description="Disordered" evidence="1">
    <location>
        <begin position="205"/>
        <end position="250"/>
    </location>
</feature>
<protein>
    <submittedName>
        <fullName evidence="2">Uncharacterized protein</fullName>
    </submittedName>
</protein>
<dbReference type="KEGG" id="led:BBK82_25210"/>
<dbReference type="AlphaFoldDB" id="A0A1B2HMD3"/>
<name>A0A1B2HMD3_9PSEU</name>
<evidence type="ECO:0000313" key="2">
    <source>
        <dbReference type="EMBL" id="ANZ38878.1"/>
    </source>
</evidence>
<evidence type="ECO:0000256" key="1">
    <source>
        <dbReference type="SAM" id="MobiDB-lite"/>
    </source>
</evidence>
<dbReference type="Gene3D" id="3.40.50.1820">
    <property type="entry name" value="alpha/beta hydrolase"/>
    <property type="match status" value="1"/>
</dbReference>
<dbReference type="RefSeq" id="WP_065917223.1">
    <property type="nucleotide sequence ID" value="NZ_CP016793.1"/>
</dbReference>
<dbReference type="EMBL" id="CP016793">
    <property type="protein sequence ID" value="ANZ38878.1"/>
    <property type="molecule type" value="Genomic_DNA"/>
</dbReference>